<keyword evidence="1" id="KW-0732">Signal</keyword>
<keyword evidence="3" id="KW-1185">Reference proteome</keyword>
<gene>
    <name evidence="2" type="ORF">P167DRAFT_572388</name>
</gene>
<reference evidence="2 3" key="1">
    <citation type="journal article" date="2018" name="Nat. Ecol. Evol.">
        <title>Pezizomycetes genomes reveal the molecular basis of ectomycorrhizal truffle lifestyle.</title>
        <authorList>
            <person name="Murat C."/>
            <person name="Payen T."/>
            <person name="Noel B."/>
            <person name="Kuo A."/>
            <person name="Morin E."/>
            <person name="Chen J."/>
            <person name="Kohler A."/>
            <person name="Krizsan K."/>
            <person name="Balestrini R."/>
            <person name="Da Silva C."/>
            <person name="Montanini B."/>
            <person name="Hainaut M."/>
            <person name="Levati E."/>
            <person name="Barry K.W."/>
            <person name="Belfiori B."/>
            <person name="Cichocki N."/>
            <person name="Clum A."/>
            <person name="Dockter R.B."/>
            <person name="Fauchery L."/>
            <person name="Guy J."/>
            <person name="Iotti M."/>
            <person name="Le Tacon F."/>
            <person name="Lindquist E.A."/>
            <person name="Lipzen A."/>
            <person name="Malagnac F."/>
            <person name="Mello A."/>
            <person name="Molinier V."/>
            <person name="Miyauchi S."/>
            <person name="Poulain J."/>
            <person name="Riccioni C."/>
            <person name="Rubini A."/>
            <person name="Sitrit Y."/>
            <person name="Splivallo R."/>
            <person name="Traeger S."/>
            <person name="Wang M."/>
            <person name="Zifcakova L."/>
            <person name="Wipf D."/>
            <person name="Zambonelli A."/>
            <person name="Paolocci F."/>
            <person name="Nowrousian M."/>
            <person name="Ottonello S."/>
            <person name="Baldrian P."/>
            <person name="Spatafora J.W."/>
            <person name="Henrissat B."/>
            <person name="Nagy L.G."/>
            <person name="Aury J.M."/>
            <person name="Wincker P."/>
            <person name="Grigoriev I.V."/>
            <person name="Bonfante P."/>
            <person name="Martin F.M."/>
        </authorList>
    </citation>
    <scope>NUCLEOTIDE SEQUENCE [LARGE SCALE GENOMIC DNA]</scope>
    <source>
        <strain evidence="2 3">CCBAS932</strain>
    </source>
</reference>
<organism evidence="2 3">
    <name type="scientific">Morchella conica CCBAS932</name>
    <dbReference type="NCBI Taxonomy" id="1392247"/>
    <lineage>
        <taxon>Eukaryota</taxon>
        <taxon>Fungi</taxon>
        <taxon>Dikarya</taxon>
        <taxon>Ascomycota</taxon>
        <taxon>Pezizomycotina</taxon>
        <taxon>Pezizomycetes</taxon>
        <taxon>Pezizales</taxon>
        <taxon>Morchellaceae</taxon>
        <taxon>Morchella</taxon>
    </lineage>
</organism>
<dbReference type="AlphaFoldDB" id="A0A3N4L257"/>
<dbReference type="Proteomes" id="UP000277580">
    <property type="component" value="Unassembled WGS sequence"/>
</dbReference>
<sequence>MHTAPKVPSISALLLLPLLLLLFVQTATARPQLIVPGIQDDPSSRAPKCKAMEAAMSDCFKGTPYLMNDLEVDEGRMRECVCAKESFTPGIVTMCTGDPNTYEELCGEGA</sequence>
<dbReference type="OrthoDB" id="10358941at2759"/>
<accession>A0A3N4L257</accession>
<feature type="chain" id="PRO_5018043861" evidence="1">
    <location>
        <begin position="30"/>
        <end position="110"/>
    </location>
</feature>
<name>A0A3N4L257_9PEZI</name>
<evidence type="ECO:0000313" key="2">
    <source>
        <dbReference type="EMBL" id="RPB14661.1"/>
    </source>
</evidence>
<feature type="signal peptide" evidence="1">
    <location>
        <begin position="1"/>
        <end position="29"/>
    </location>
</feature>
<proteinExistence type="predicted"/>
<dbReference type="EMBL" id="ML119117">
    <property type="protein sequence ID" value="RPB14661.1"/>
    <property type="molecule type" value="Genomic_DNA"/>
</dbReference>
<protein>
    <submittedName>
        <fullName evidence="2">Uncharacterized protein</fullName>
    </submittedName>
</protein>
<evidence type="ECO:0000256" key="1">
    <source>
        <dbReference type="SAM" id="SignalP"/>
    </source>
</evidence>
<evidence type="ECO:0000313" key="3">
    <source>
        <dbReference type="Proteomes" id="UP000277580"/>
    </source>
</evidence>
<dbReference type="InParanoid" id="A0A3N4L257"/>